<reference evidence="3" key="1">
    <citation type="submission" date="2016-10" db="EMBL/GenBank/DDBJ databases">
        <authorList>
            <person name="Varghese N."/>
            <person name="Submissions S."/>
        </authorList>
    </citation>
    <scope>NUCLEOTIDE SEQUENCE [LARGE SCALE GENOMIC DNA]</scope>
    <source>
        <strain evidence="3">JCM 21621</strain>
    </source>
</reference>
<proteinExistence type="predicted"/>
<dbReference type="EMBL" id="FNIJ01000004">
    <property type="protein sequence ID" value="SDN63387.1"/>
    <property type="molecule type" value="Genomic_DNA"/>
</dbReference>
<dbReference type="RefSeq" id="WP_169720283.1">
    <property type="nucleotide sequence ID" value="NZ_FNIJ01000004.1"/>
</dbReference>
<dbReference type="AlphaFoldDB" id="A0A1H0CZP3"/>
<dbReference type="Proteomes" id="UP000242957">
    <property type="component" value="Unassembled WGS sequence"/>
</dbReference>
<evidence type="ECO:0000256" key="1">
    <source>
        <dbReference type="SAM" id="MobiDB-lite"/>
    </source>
</evidence>
<organism evidence="2 3">
    <name type="scientific">Pseudomonas jinjuensis</name>
    <dbReference type="NCBI Taxonomy" id="198616"/>
    <lineage>
        <taxon>Bacteria</taxon>
        <taxon>Pseudomonadati</taxon>
        <taxon>Pseudomonadota</taxon>
        <taxon>Gammaproteobacteria</taxon>
        <taxon>Pseudomonadales</taxon>
        <taxon>Pseudomonadaceae</taxon>
        <taxon>Pseudomonas</taxon>
    </lineage>
</organism>
<name>A0A1H0CZP3_9PSED</name>
<evidence type="ECO:0000313" key="3">
    <source>
        <dbReference type="Proteomes" id="UP000242957"/>
    </source>
</evidence>
<accession>A0A1H0CZP3</accession>
<evidence type="ECO:0000313" key="2">
    <source>
        <dbReference type="EMBL" id="SDN63387.1"/>
    </source>
</evidence>
<keyword evidence="3" id="KW-1185">Reference proteome</keyword>
<feature type="region of interest" description="Disordered" evidence="1">
    <location>
        <begin position="1"/>
        <end position="55"/>
    </location>
</feature>
<gene>
    <name evidence="2" type="ORF">SAMN05216193_10482</name>
</gene>
<sequence length="55" mass="5967">MSIRGMGNEQRNPPVVDPAINDPGNEDPGSQIDREDPSIEPEDLPVTEENPGEPD</sequence>
<protein>
    <submittedName>
        <fullName evidence="2">Uncharacterized protein</fullName>
    </submittedName>
</protein>
<feature type="compositionally biased region" description="Acidic residues" evidence="1">
    <location>
        <begin position="38"/>
        <end position="55"/>
    </location>
</feature>
<dbReference type="STRING" id="198616.SAMN05216193_10482"/>